<name>A0A6J5RZL1_9CAUD</name>
<dbReference type="EMBL" id="LR797294">
    <property type="protein sequence ID" value="CAB4199846.1"/>
    <property type="molecule type" value="Genomic_DNA"/>
</dbReference>
<feature type="region of interest" description="Disordered" evidence="1">
    <location>
        <begin position="215"/>
        <end position="284"/>
    </location>
</feature>
<accession>A0A6J5RZL1</accession>
<evidence type="ECO:0000313" key="2">
    <source>
        <dbReference type="EMBL" id="CAB4199846.1"/>
    </source>
</evidence>
<dbReference type="NCBIfam" id="TIGR00616">
    <property type="entry name" value="rect"/>
    <property type="match status" value="1"/>
</dbReference>
<reference evidence="2" key="1">
    <citation type="submission" date="2020-05" db="EMBL/GenBank/DDBJ databases">
        <authorList>
            <person name="Chiriac C."/>
            <person name="Salcher M."/>
            <person name="Ghai R."/>
            <person name="Kavagutti S V."/>
        </authorList>
    </citation>
    <scope>NUCLEOTIDE SEQUENCE</scope>
</reference>
<dbReference type="GO" id="GO:0006259">
    <property type="term" value="P:DNA metabolic process"/>
    <property type="evidence" value="ECO:0007669"/>
    <property type="project" value="InterPro"/>
</dbReference>
<feature type="compositionally biased region" description="Basic and acidic residues" evidence="1">
    <location>
        <begin position="265"/>
        <end position="275"/>
    </location>
</feature>
<evidence type="ECO:0000256" key="1">
    <source>
        <dbReference type="SAM" id="MobiDB-lite"/>
    </source>
</evidence>
<dbReference type="InterPro" id="IPR018330">
    <property type="entry name" value="RecT_fam"/>
</dbReference>
<dbReference type="InterPro" id="IPR004590">
    <property type="entry name" value="ssDNA_annealing_RecT"/>
</dbReference>
<proteinExistence type="predicted"/>
<gene>
    <name evidence="2" type="ORF">UFOVP1356_11</name>
</gene>
<sequence>MSNAITVIDQVRHQLTSMQPQFAAALPKHVSPERFVRVMMTAVQMTPALLNADRRTLFSSAMKASQMGLLPDGREGAIVTFKDQAQFMPMVAGIMKMVRNSGEISTWSVQAVYENDNFDFCLGDEEHITHKPALATRGKLIAVYSIVSMKDGEKSREVMSVEDVNAIRARSRSGNSGPWVSDFAEMAKKTVVRRHAKRLPMSTDLDDALRADDEMFMPPEPVPVPEQDQGEKPAPTKRPSRLQKVAEQAPKHDGDGVIDAPYTDHAADDVLDDHSLGNNEESPI</sequence>
<organism evidence="2">
    <name type="scientific">uncultured Caudovirales phage</name>
    <dbReference type="NCBI Taxonomy" id="2100421"/>
    <lineage>
        <taxon>Viruses</taxon>
        <taxon>Duplodnaviria</taxon>
        <taxon>Heunggongvirae</taxon>
        <taxon>Uroviricota</taxon>
        <taxon>Caudoviricetes</taxon>
        <taxon>Peduoviridae</taxon>
        <taxon>Maltschvirus</taxon>
        <taxon>Maltschvirus maltsch</taxon>
    </lineage>
</organism>
<protein>
    <submittedName>
        <fullName evidence="2">RecT Recombinational DNA repair protein (RecE pathway)</fullName>
    </submittedName>
</protein>
<dbReference type="Pfam" id="PF03837">
    <property type="entry name" value="RecT"/>
    <property type="match status" value="1"/>
</dbReference>
<dbReference type="GO" id="GO:0003677">
    <property type="term" value="F:DNA binding"/>
    <property type="evidence" value="ECO:0007669"/>
    <property type="project" value="InterPro"/>
</dbReference>